<accession>A0A1G9B7E7</accession>
<evidence type="ECO:0000256" key="3">
    <source>
        <dbReference type="PROSITE-ProRule" id="PRU00169"/>
    </source>
</evidence>
<dbReference type="SUPFAM" id="SSF52172">
    <property type="entry name" value="CheY-like"/>
    <property type="match status" value="1"/>
</dbReference>
<evidence type="ECO:0000259" key="4">
    <source>
        <dbReference type="PROSITE" id="PS50110"/>
    </source>
</evidence>
<feature type="domain" description="Response regulatory" evidence="4">
    <location>
        <begin position="7"/>
        <end position="122"/>
    </location>
</feature>
<dbReference type="Proteomes" id="UP000198706">
    <property type="component" value="Unassembled WGS sequence"/>
</dbReference>
<dbReference type="SUPFAM" id="SSF103039">
    <property type="entry name" value="CheC-like"/>
    <property type="match status" value="1"/>
</dbReference>
<evidence type="ECO:0000313" key="6">
    <source>
        <dbReference type="Proteomes" id="UP000198706"/>
    </source>
</evidence>
<dbReference type="GO" id="GO:0000160">
    <property type="term" value="P:phosphorelay signal transduction system"/>
    <property type="evidence" value="ECO:0007669"/>
    <property type="project" value="InterPro"/>
</dbReference>
<dbReference type="InterPro" id="IPR028976">
    <property type="entry name" value="CheC-like_sf"/>
</dbReference>
<dbReference type="GO" id="GO:0006935">
    <property type="term" value="P:chemotaxis"/>
    <property type="evidence" value="ECO:0007669"/>
    <property type="project" value="UniProtKB-KW"/>
</dbReference>
<dbReference type="EMBL" id="FNFD01000006">
    <property type="protein sequence ID" value="SDK35423.1"/>
    <property type="molecule type" value="Genomic_DNA"/>
</dbReference>
<dbReference type="PANTHER" id="PTHR44591">
    <property type="entry name" value="STRESS RESPONSE REGULATOR PROTEIN 1"/>
    <property type="match status" value="1"/>
</dbReference>
<dbReference type="InterPro" id="IPR050595">
    <property type="entry name" value="Bact_response_regulator"/>
</dbReference>
<dbReference type="AlphaFoldDB" id="A0A1G9B7E7"/>
<feature type="modified residue" description="4-aspartylphosphate" evidence="3">
    <location>
        <position position="57"/>
    </location>
</feature>
<dbReference type="Gene3D" id="3.40.1550.10">
    <property type="entry name" value="CheC-like"/>
    <property type="match status" value="1"/>
</dbReference>
<dbReference type="InterPro" id="IPR001789">
    <property type="entry name" value="Sig_transdc_resp-reg_receiver"/>
</dbReference>
<sequence>MPSTVIPLLVCDDSAMARKQLIRALPADWPVSITQATQGEEALQAIRQGLGQVVLLDLTMPVMDGYEVLAHLRDEGLKAKVVVVSGDVQEEAVRRVSDLGALAFLKKPADPDDLRRTLAGLGLLVPSTAKGPQTPPRAEPVLTVNFRDTLREVSNIAMGRAAALLARVLGVFVQLPIPNVNIFEVSELHMALTDAQRGERLSAVCQGFIGDAIAGEALLLFHDSEVADMARLIGVQPKGERDTSEMLLDLASLLIGACLTGIAEQIDVRFSQGHPQLLGQHASIERLIHLNRTRWKKTLAVEISYSLEGHDVHFDLLLLFTEDSLARLTDKINYLMG</sequence>
<dbReference type="SMART" id="SM00448">
    <property type="entry name" value="REC"/>
    <property type="match status" value="1"/>
</dbReference>
<dbReference type="InterPro" id="IPR011006">
    <property type="entry name" value="CheY-like_superfamily"/>
</dbReference>
<dbReference type="PANTHER" id="PTHR44591:SF24">
    <property type="entry name" value="PROTEIN-GLUTAMATE METHYLESTERASE_PROTEIN-GLUTAMINE GLUTAMINASE 1"/>
    <property type="match status" value="1"/>
</dbReference>
<keyword evidence="1" id="KW-0145">Chemotaxis</keyword>
<evidence type="ECO:0000256" key="1">
    <source>
        <dbReference type="ARBA" id="ARBA00022500"/>
    </source>
</evidence>
<organism evidence="5 6">
    <name type="scientific">Pseudomonas indica</name>
    <dbReference type="NCBI Taxonomy" id="137658"/>
    <lineage>
        <taxon>Bacteria</taxon>
        <taxon>Pseudomonadati</taxon>
        <taxon>Pseudomonadota</taxon>
        <taxon>Gammaproteobacteria</taxon>
        <taxon>Pseudomonadales</taxon>
        <taxon>Pseudomonadaceae</taxon>
        <taxon>Pseudomonas</taxon>
    </lineage>
</organism>
<protein>
    <submittedName>
        <fullName evidence="5">Chemotaxis protein CheY-P-specific phosphatase CheC</fullName>
    </submittedName>
</protein>
<dbReference type="Pfam" id="PF00072">
    <property type="entry name" value="Response_reg"/>
    <property type="match status" value="1"/>
</dbReference>
<dbReference type="CDD" id="cd17910">
    <property type="entry name" value="CheC_ClassII"/>
    <property type="match status" value="1"/>
</dbReference>
<dbReference type="Gene3D" id="3.40.50.2300">
    <property type="match status" value="1"/>
</dbReference>
<keyword evidence="2 3" id="KW-0597">Phosphoprotein</keyword>
<proteinExistence type="predicted"/>
<gene>
    <name evidence="5" type="ORF">SAMN05216186_106170</name>
</gene>
<dbReference type="PROSITE" id="PS50110">
    <property type="entry name" value="RESPONSE_REGULATORY"/>
    <property type="match status" value="1"/>
</dbReference>
<dbReference type="STRING" id="137658.SAMN05216186_106170"/>
<keyword evidence="6" id="KW-1185">Reference proteome</keyword>
<evidence type="ECO:0000256" key="2">
    <source>
        <dbReference type="ARBA" id="ARBA00022553"/>
    </source>
</evidence>
<name>A0A1G9B7E7_9PSED</name>
<dbReference type="CDD" id="cd17593">
    <property type="entry name" value="REC_CheC-like"/>
    <property type="match status" value="1"/>
</dbReference>
<reference evidence="5 6" key="1">
    <citation type="submission" date="2016-10" db="EMBL/GenBank/DDBJ databases">
        <authorList>
            <person name="de Groot N.N."/>
        </authorList>
    </citation>
    <scope>NUCLEOTIDE SEQUENCE [LARGE SCALE GENOMIC DNA]</scope>
    <source>
        <strain evidence="5 6">JCM 21544</strain>
    </source>
</reference>
<evidence type="ECO:0000313" key="5">
    <source>
        <dbReference type="EMBL" id="SDK35423.1"/>
    </source>
</evidence>